<keyword evidence="2" id="KW-0472">Membrane</keyword>
<proteinExistence type="predicted"/>
<feature type="transmembrane region" description="Helical" evidence="2">
    <location>
        <begin position="20"/>
        <end position="41"/>
    </location>
</feature>
<dbReference type="PATRIC" id="fig|1681.53.peg.763"/>
<accession>A0A133KQZ9</accession>
<evidence type="ECO:0000256" key="2">
    <source>
        <dbReference type="SAM" id="Phobius"/>
    </source>
</evidence>
<dbReference type="EMBL" id="LRPO01000022">
    <property type="protein sequence ID" value="KWZ81915.1"/>
    <property type="molecule type" value="Genomic_DNA"/>
</dbReference>
<feature type="compositionally biased region" description="Low complexity" evidence="1">
    <location>
        <begin position="253"/>
        <end position="269"/>
    </location>
</feature>
<keyword evidence="2" id="KW-0812">Transmembrane</keyword>
<evidence type="ECO:0000313" key="4">
    <source>
        <dbReference type="Proteomes" id="UP000070092"/>
    </source>
</evidence>
<feature type="transmembrane region" description="Helical" evidence="2">
    <location>
        <begin position="53"/>
        <end position="74"/>
    </location>
</feature>
<dbReference type="InterPro" id="IPR021235">
    <property type="entry name" value="DUF2637"/>
</dbReference>
<reference evidence="3 4" key="1">
    <citation type="submission" date="2016-01" db="EMBL/GenBank/DDBJ databases">
        <authorList>
            <person name="Oliw E.H."/>
        </authorList>
    </citation>
    <scope>NUCLEOTIDE SEQUENCE [LARGE SCALE GENOMIC DNA]</scope>
    <source>
        <strain evidence="3 4">MJR8628B</strain>
    </source>
</reference>
<feature type="compositionally biased region" description="Basic and acidic residues" evidence="1">
    <location>
        <begin position="224"/>
        <end position="238"/>
    </location>
</feature>
<keyword evidence="2" id="KW-1133">Transmembrane helix</keyword>
<comment type="caution">
    <text evidence="3">The sequence shown here is derived from an EMBL/GenBank/DDBJ whole genome shotgun (WGS) entry which is preliminary data.</text>
</comment>
<dbReference type="RefSeq" id="WP_061085889.1">
    <property type="nucleotide sequence ID" value="NZ_JAKNHM020000002.1"/>
</dbReference>
<feature type="transmembrane region" description="Helical" evidence="2">
    <location>
        <begin position="86"/>
        <end position="108"/>
    </location>
</feature>
<dbReference type="Proteomes" id="UP000070092">
    <property type="component" value="Unassembled WGS sequence"/>
</dbReference>
<evidence type="ECO:0000256" key="1">
    <source>
        <dbReference type="SAM" id="MobiDB-lite"/>
    </source>
</evidence>
<evidence type="ECO:0008006" key="5">
    <source>
        <dbReference type="Google" id="ProtNLM"/>
    </source>
</evidence>
<feature type="transmembrane region" description="Helical" evidence="2">
    <location>
        <begin position="114"/>
        <end position="141"/>
    </location>
</feature>
<gene>
    <name evidence="3" type="ORF">HMPREF3196_00773</name>
</gene>
<dbReference type="AlphaFoldDB" id="A0A133KQZ9"/>
<organism evidence="3 4">
    <name type="scientific">Bifidobacterium bifidum</name>
    <dbReference type="NCBI Taxonomy" id="1681"/>
    <lineage>
        <taxon>Bacteria</taxon>
        <taxon>Bacillati</taxon>
        <taxon>Actinomycetota</taxon>
        <taxon>Actinomycetes</taxon>
        <taxon>Bifidobacteriales</taxon>
        <taxon>Bifidobacteriaceae</taxon>
        <taxon>Bifidobacterium</taxon>
    </lineage>
</organism>
<name>A0A133KQZ9_BIFBI</name>
<protein>
    <recommendedName>
        <fullName evidence="5">DUF2637 domain-containing protein</fullName>
    </recommendedName>
</protein>
<dbReference type="Pfam" id="PF10935">
    <property type="entry name" value="DUF2637"/>
    <property type="match status" value="1"/>
</dbReference>
<evidence type="ECO:0000313" key="3">
    <source>
        <dbReference type="EMBL" id="KWZ81915.1"/>
    </source>
</evidence>
<sequence length="351" mass="36566">MKTENTGTTGTMRADTVRLWPGVMLGLLLAGIAFALSFDALRVVFAQSGTNPVLSWGGPLCVDGTILLSTWATWGFKKGGIRGQAYPWAGFCLFSLLSIAGNILHAWLAGGGNLPQWAAMAVMAVPPCALMYSTHLIVIIAGDWHDKHAPAAISTASDPGAGAEPHGQSGERQTPAPGATNDSGTAPPAFPTPPARTLADIPAPRHPDATLWRNTPPVPAPPANRDDPDTETDGRPEANETCPPRTATIQTDAAAGGETEATGPIEEIPSGPAPAGGKDGLGDATGHETDIDRAVDGGPDEDQTWLDWARRLKDAGQRPTAPRAYRDGVASSVSTAKRHLARLRAAHPGEF</sequence>
<feature type="region of interest" description="Disordered" evidence="1">
    <location>
        <begin position="151"/>
        <end position="301"/>
    </location>
</feature>
<feature type="compositionally biased region" description="Basic and acidic residues" evidence="1">
    <location>
        <begin position="285"/>
        <end position="295"/>
    </location>
</feature>